<feature type="binding site" evidence="7">
    <location>
        <position position="9"/>
    </location>
    <ligand>
        <name>a divalent metal cation</name>
        <dbReference type="ChEBI" id="CHEBI:60240"/>
    </ligand>
</feature>
<comment type="cofactor">
    <cofactor evidence="7">
        <name>a divalent metal cation</name>
        <dbReference type="ChEBI" id="CHEBI:60240"/>
    </cofactor>
    <text evidence="7">Binds 1 divalent metal cation per subunit.</text>
</comment>
<dbReference type="PANTHER" id="PTHR30457">
    <property type="entry name" value="5'-NUCLEOTIDASE SURE"/>
    <property type="match status" value="1"/>
</dbReference>
<reference evidence="9 10" key="1">
    <citation type="submission" date="2014-07" db="EMBL/GenBank/DDBJ databases">
        <title>Complete genome sequence of a moderately halophilic bacterium Terribacillus aidingensis MP602, isolated from Cryptomeria fortunei in Tianmu mountain in China.</title>
        <authorList>
            <person name="Wang Y."/>
            <person name="Lu P."/>
            <person name="Zhang L."/>
        </authorList>
    </citation>
    <scope>NUCLEOTIDE SEQUENCE [LARGE SCALE GENOMIC DNA]</scope>
    <source>
        <strain evidence="9 10">MP602</strain>
    </source>
</reference>
<dbReference type="Pfam" id="PF01975">
    <property type="entry name" value="SurE"/>
    <property type="match status" value="1"/>
</dbReference>
<dbReference type="GO" id="GO:0000166">
    <property type="term" value="F:nucleotide binding"/>
    <property type="evidence" value="ECO:0007669"/>
    <property type="project" value="UniProtKB-KW"/>
</dbReference>
<dbReference type="AlphaFoldDB" id="A0A075LHM4"/>
<dbReference type="InterPro" id="IPR002828">
    <property type="entry name" value="SurE-like_Pase/nucleotidase"/>
</dbReference>
<accession>A0A075LHM4</accession>
<evidence type="ECO:0000256" key="4">
    <source>
        <dbReference type="ARBA" id="ARBA00022723"/>
    </source>
</evidence>
<protein>
    <recommendedName>
        <fullName evidence="7">5'-nucleotidase SurE</fullName>
        <ecNumber evidence="7">3.1.3.5</ecNumber>
    </recommendedName>
    <alternativeName>
        <fullName evidence="7">Nucleoside 5'-monophosphate phosphohydrolase</fullName>
    </alternativeName>
</protein>
<feature type="binding site" evidence="7">
    <location>
        <position position="39"/>
    </location>
    <ligand>
        <name>a divalent metal cation</name>
        <dbReference type="ChEBI" id="CHEBI:60240"/>
    </ligand>
</feature>
<dbReference type="OrthoDB" id="9780815at2"/>
<dbReference type="PANTHER" id="PTHR30457:SF12">
    <property type="entry name" value="5'_3'-NUCLEOTIDASE SURE"/>
    <property type="match status" value="1"/>
</dbReference>
<dbReference type="EMBL" id="CP008876">
    <property type="protein sequence ID" value="AIF66155.1"/>
    <property type="molecule type" value="Genomic_DNA"/>
</dbReference>
<feature type="binding site" evidence="7">
    <location>
        <position position="96"/>
    </location>
    <ligand>
        <name>a divalent metal cation</name>
        <dbReference type="ChEBI" id="CHEBI:60240"/>
    </ligand>
</feature>
<comment type="subcellular location">
    <subcellularLocation>
        <location evidence="7">Cytoplasm</location>
    </subcellularLocation>
</comment>
<dbReference type="GeneID" id="34221497"/>
<proteinExistence type="inferred from homology"/>
<dbReference type="GO" id="GO:0008253">
    <property type="term" value="F:5'-nucleotidase activity"/>
    <property type="evidence" value="ECO:0007669"/>
    <property type="project" value="UniProtKB-UniRule"/>
</dbReference>
<evidence type="ECO:0000256" key="5">
    <source>
        <dbReference type="ARBA" id="ARBA00022741"/>
    </source>
</evidence>
<feature type="domain" description="Survival protein SurE-like phosphatase/nucleotidase" evidence="8">
    <location>
        <begin position="3"/>
        <end position="184"/>
    </location>
</feature>
<dbReference type="KEGG" id="tap:GZ22_05640"/>
<dbReference type="EC" id="3.1.3.5" evidence="7"/>
<organism evidence="9 10">
    <name type="scientific">Terribacillus saccharophilus</name>
    <dbReference type="NCBI Taxonomy" id="361277"/>
    <lineage>
        <taxon>Bacteria</taxon>
        <taxon>Bacillati</taxon>
        <taxon>Bacillota</taxon>
        <taxon>Bacilli</taxon>
        <taxon>Bacillales</taxon>
        <taxon>Bacillaceae</taxon>
        <taxon>Terribacillus</taxon>
    </lineage>
</organism>
<evidence type="ECO:0000256" key="3">
    <source>
        <dbReference type="ARBA" id="ARBA00022490"/>
    </source>
</evidence>
<keyword evidence="6 7" id="KW-0378">Hydrolase</keyword>
<dbReference type="Proteomes" id="UP000027980">
    <property type="component" value="Chromosome"/>
</dbReference>
<dbReference type="GO" id="GO:0005737">
    <property type="term" value="C:cytoplasm"/>
    <property type="evidence" value="ECO:0007669"/>
    <property type="project" value="UniProtKB-SubCell"/>
</dbReference>
<keyword evidence="4 7" id="KW-0479">Metal-binding</keyword>
<comment type="catalytic activity">
    <reaction evidence="1 7">
        <text>a ribonucleoside 5'-phosphate + H2O = a ribonucleoside + phosphate</text>
        <dbReference type="Rhea" id="RHEA:12484"/>
        <dbReference type="ChEBI" id="CHEBI:15377"/>
        <dbReference type="ChEBI" id="CHEBI:18254"/>
        <dbReference type="ChEBI" id="CHEBI:43474"/>
        <dbReference type="ChEBI" id="CHEBI:58043"/>
        <dbReference type="EC" id="3.1.3.5"/>
    </reaction>
</comment>
<dbReference type="GO" id="GO:0008254">
    <property type="term" value="F:3'-nucleotidase activity"/>
    <property type="evidence" value="ECO:0007669"/>
    <property type="project" value="TreeGrafter"/>
</dbReference>
<feature type="binding site" evidence="7">
    <location>
        <position position="8"/>
    </location>
    <ligand>
        <name>a divalent metal cation</name>
        <dbReference type="ChEBI" id="CHEBI:60240"/>
    </ligand>
</feature>
<dbReference type="HOGENOM" id="CLU_045192_1_3_9"/>
<dbReference type="SUPFAM" id="SSF64167">
    <property type="entry name" value="SurE-like"/>
    <property type="match status" value="1"/>
</dbReference>
<evidence type="ECO:0000256" key="2">
    <source>
        <dbReference type="ARBA" id="ARBA00011062"/>
    </source>
</evidence>
<evidence type="ECO:0000313" key="10">
    <source>
        <dbReference type="Proteomes" id="UP000027980"/>
    </source>
</evidence>
<gene>
    <name evidence="7" type="primary">surE</name>
    <name evidence="9" type="ORF">GZ22_05640</name>
</gene>
<dbReference type="HAMAP" id="MF_00060">
    <property type="entry name" value="SurE"/>
    <property type="match status" value="1"/>
</dbReference>
<keyword evidence="3 7" id="KW-0963">Cytoplasm</keyword>
<dbReference type="GO" id="GO:0046872">
    <property type="term" value="F:metal ion binding"/>
    <property type="evidence" value="ECO:0007669"/>
    <property type="project" value="UniProtKB-UniRule"/>
</dbReference>
<comment type="function">
    <text evidence="7">Nucleotidase that shows phosphatase activity on nucleoside 5'-monophosphates.</text>
</comment>
<dbReference type="GO" id="GO:0004309">
    <property type="term" value="F:exopolyphosphatase activity"/>
    <property type="evidence" value="ECO:0007669"/>
    <property type="project" value="TreeGrafter"/>
</dbReference>
<name>A0A075LHM4_9BACI</name>
<sequence>MKIMVTNDDGIFSPGAEAMIETLQHFGEVYVVCPDQEYSAVSQSITLRQPVRVKEMYHFPGVAGAWSLNGSPADCVKLGVEVLLPEKPDFLFSGINLGPNLGRDIYHSGTMSAAIEASLHQIPSASVSLNSSSPRHVNYSKVKTLFYQVAEVLLQHRSKSVGLLNVNLPNIDKREFKGIQVIPMDMSVSRYRFVGLHDPHGEVYYWLKDQLLELTDFEPAREYLLLKEGYITVSPIELRTNYKRKQEQVERWFKSMETNTSE</sequence>
<dbReference type="Gene3D" id="3.40.1210.10">
    <property type="entry name" value="Survival protein SurE-like phosphatase/nucleotidase"/>
    <property type="match status" value="1"/>
</dbReference>
<dbReference type="InterPro" id="IPR036523">
    <property type="entry name" value="SurE-like_sf"/>
</dbReference>
<evidence type="ECO:0000259" key="8">
    <source>
        <dbReference type="Pfam" id="PF01975"/>
    </source>
</evidence>
<dbReference type="InterPro" id="IPR030048">
    <property type="entry name" value="SurE"/>
</dbReference>
<evidence type="ECO:0000256" key="7">
    <source>
        <dbReference type="HAMAP-Rule" id="MF_00060"/>
    </source>
</evidence>
<evidence type="ECO:0000256" key="6">
    <source>
        <dbReference type="ARBA" id="ARBA00022801"/>
    </source>
</evidence>
<keyword evidence="5 7" id="KW-0547">Nucleotide-binding</keyword>
<evidence type="ECO:0000256" key="1">
    <source>
        <dbReference type="ARBA" id="ARBA00000815"/>
    </source>
</evidence>
<dbReference type="RefSeq" id="WP_038559585.1">
    <property type="nucleotide sequence ID" value="NZ_CP008876.1"/>
</dbReference>
<evidence type="ECO:0000313" key="9">
    <source>
        <dbReference type="EMBL" id="AIF66155.1"/>
    </source>
</evidence>
<dbReference type="NCBIfam" id="TIGR00087">
    <property type="entry name" value="surE"/>
    <property type="match status" value="1"/>
</dbReference>
<comment type="similarity">
    <text evidence="2 7">Belongs to the SurE nucleotidase family.</text>
</comment>